<dbReference type="GO" id="GO:0005737">
    <property type="term" value="C:cytoplasm"/>
    <property type="evidence" value="ECO:0007669"/>
    <property type="project" value="TreeGrafter"/>
</dbReference>
<dbReference type="EMBL" id="SWDB01000032">
    <property type="protein sequence ID" value="TKB44004.1"/>
    <property type="molecule type" value="Genomic_DNA"/>
</dbReference>
<sequence length="239" mass="27061">MATASEEIPLSDIMLTVKAKQTLIVPKQQRVFVVGDIHGNLASLKSDLRRAAFEPDSDVLISLGDIINRGPDSFDTVQYLRSIGALMVLGNHEQMLIESVLQNDTQMRKIWLAAGGKWRKKVAKKQLTEMAQWFLTHPLSIVLHYRDKKIGLSHTRPKQWDWSADYQTNADVIDALLWDKSLVATKNCKGNQGVDLSIHGHSKVEHPLWIGSSYHIDTSYFRGPTLIELRKVLKKLKRA</sequence>
<proteinExistence type="predicted"/>
<dbReference type="InterPro" id="IPR050126">
    <property type="entry name" value="Ap4A_hydrolase"/>
</dbReference>
<dbReference type="PANTHER" id="PTHR42850:SF4">
    <property type="entry name" value="ZINC-DEPENDENT ENDOPOLYPHOSPHATASE"/>
    <property type="match status" value="1"/>
</dbReference>
<dbReference type="Pfam" id="PF00149">
    <property type="entry name" value="Metallophos"/>
    <property type="match status" value="1"/>
</dbReference>
<dbReference type="AlphaFoldDB" id="A0A4U1B2W6"/>
<comment type="caution">
    <text evidence="2">The sequence shown here is derived from an EMBL/GenBank/DDBJ whole genome shotgun (WGS) entry which is preliminary data.</text>
</comment>
<dbReference type="RefSeq" id="WP_136736807.1">
    <property type="nucleotide sequence ID" value="NZ_SWDB01000032.1"/>
</dbReference>
<feature type="domain" description="Calcineurin-like phosphoesterase" evidence="1">
    <location>
        <begin position="30"/>
        <end position="202"/>
    </location>
</feature>
<dbReference type="Gene3D" id="3.60.21.10">
    <property type="match status" value="1"/>
</dbReference>
<reference evidence="2 3" key="1">
    <citation type="submission" date="2019-04" db="EMBL/GenBank/DDBJ databases">
        <title>Thalassotalea guangxiensis sp. nov., isolated from sediment of the coastal wetland.</title>
        <authorList>
            <person name="Zheng S."/>
            <person name="Zhang D."/>
        </authorList>
    </citation>
    <scope>NUCLEOTIDE SEQUENCE [LARGE SCALE GENOMIC DNA]</scope>
    <source>
        <strain evidence="2 3">ZS-4</strain>
    </source>
</reference>
<evidence type="ECO:0000313" key="2">
    <source>
        <dbReference type="EMBL" id="TKB44004.1"/>
    </source>
</evidence>
<protein>
    <submittedName>
        <fullName evidence="2">Metallophosphoesterase</fullName>
    </submittedName>
</protein>
<dbReference type="PANTHER" id="PTHR42850">
    <property type="entry name" value="METALLOPHOSPHOESTERASE"/>
    <property type="match status" value="1"/>
</dbReference>
<organism evidence="2 3">
    <name type="scientific">Thalassotalea mangrovi</name>
    <dbReference type="NCBI Taxonomy" id="2572245"/>
    <lineage>
        <taxon>Bacteria</taxon>
        <taxon>Pseudomonadati</taxon>
        <taxon>Pseudomonadota</taxon>
        <taxon>Gammaproteobacteria</taxon>
        <taxon>Alteromonadales</taxon>
        <taxon>Colwelliaceae</taxon>
        <taxon>Thalassotalea</taxon>
    </lineage>
</organism>
<evidence type="ECO:0000259" key="1">
    <source>
        <dbReference type="Pfam" id="PF00149"/>
    </source>
</evidence>
<dbReference type="InterPro" id="IPR004843">
    <property type="entry name" value="Calcineurin-like_PHP"/>
</dbReference>
<accession>A0A4U1B2W6</accession>
<name>A0A4U1B2W6_9GAMM</name>
<dbReference type="InterPro" id="IPR029052">
    <property type="entry name" value="Metallo-depent_PP-like"/>
</dbReference>
<dbReference type="GO" id="GO:0016791">
    <property type="term" value="F:phosphatase activity"/>
    <property type="evidence" value="ECO:0007669"/>
    <property type="project" value="TreeGrafter"/>
</dbReference>
<dbReference type="SUPFAM" id="SSF56300">
    <property type="entry name" value="Metallo-dependent phosphatases"/>
    <property type="match status" value="1"/>
</dbReference>
<dbReference type="OrthoDB" id="5296354at2"/>
<keyword evidence="3" id="KW-1185">Reference proteome</keyword>
<gene>
    <name evidence="2" type="ORF">E8M12_13625</name>
</gene>
<dbReference type="Proteomes" id="UP000307999">
    <property type="component" value="Unassembled WGS sequence"/>
</dbReference>
<evidence type="ECO:0000313" key="3">
    <source>
        <dbReference type="Proteomes" id="UP000307999"/>
    </source>
</evidence>